<evidence type="ECO:0000259" key="1">
    <source>
        <dbReference type="Pfam" id="PF04233"/>
    </source>
</evidence>
<dbReference type="NCBIfam" id="TIGR01641">
    <property type="entry name" value="phageSPP1_gp7"/>
    <property type="match status" value="1"/>
</dbReference>
<reference evidence="2 3" key="1">
    <citation type="journal article" date="2022" name="Res Sq">
        <title>Evolution of multicellular longitudinally dividing oral cavity symbionts (Neisseriaceae).</title>
        <authorList>
            <person name="Nyongesa S."/>
            <person name="Weber P."/>
            <person name="Bernet E."/>
            <person name="Pullido F."/>
            <person name="Nieckarz M."/>
            <person name="Delaby M."/>
            <person name="Nieves C."/>
            <person name="Viehboeck T."/>
            <person name="Krause N."/>
            <person name="Rivera-Millot A."/>
            <person name="Nakamura A."/>
            <person name="Vischer N."/>
            <person name="VanNieuwenhze M."/>
            <person name="Brun Y."/>
            <person name="Cava F."/>
            <person name="Bulgheresi S."/>
            <person name="Veyrier F."/>
        </authorList>
    </citation>
    <scope>NUCLEOTIDE SEQUENCE [LARGE SCALE GENOMIC DNA]</scope>
    <source>
        <strain evidence="2 3">SN4</strain>
    </source>
</reference>
<dbReference type="Proteomes" id="UP000832011">
    <property type="component" value="Chromosome"/>
</dbReference>
<feature type="domain" description="Phage head morphogenesis" evidence="1">
    <location>
        <begin position="148"/>
        <end position="259"/>
    </location>
</feature>
<protein>
    <submittedName>
        <fullName evidence="2">Phage head morphogenesis protein</fullName>
    </submittedName>
</protein>
<proteinExistence type="predicted"/>
<evidence type="ECO:0000313" key="2">
    <source>
        <dbReference type="EMBL" id="UOO89120.1"/>
    </source>
</evidence>
<dbReference type="RefSeq" id="WP_058356824.1">
    <property type="nucleotide sequence ID" value="NZ_CABKVG010000010.1"/>
</dbReference>
<evidence type="ECO:0000313" key="3">
    <source>
        <dbReference type="Proteomes" id="UP000832011"/>
    </source>
</evidence>
<sequence>MSIQAQINEQTIRNAVLLEGVKEDQVGAILMMLAVLDKRIKAMLSGDELVELPRSELKRLLSEVRGEVKAVLGGMIESLETNLLAIADQQADFEVHNLAIVGVVPIKPSEAKIHNAMENNPLAARGISGDGLLTSYFAEVNQREQDRVVSVIRQGVSQGLTNQQMIQQIIGTRAHKYKDGILQITRKQAEDIVRTSVQHVHAQARQAVWVANDDIVDEVEMVATLDGKTSATCRSMDGMRFKIYEGPRPPFHLRCRTTTVPVINEKYAGKGKDVSTRASMNGQVPSGMKYYDWLLTQSVEFQDEVLGPTRGKLLRDGGITAQQFASMQLDRSFQPITLERMRELYPEVFRKAAA</sequence>
<gene>
    <name evidence="2" type="ORF">LVJ82_17015</name>
</gene>
<dbReference type="InterPro" id="IPR017029">
    <property type="entry name" value="Phage_head_put"/>
</dbReference>
<organism evidence="2 3">
    <name type="scientific">Vitreoscilla massiliensis</name>
    <dbReference type="NCBI Taxonomy" id="1689272"/>
    <lineage>
        <taxon>Bacteria</taxon>
        <taxon>Pseudomonadati</taxon>
        <taxon>Pseudomonadota</taxon>
        <taxon>Betaproteobacteria</taxon>
        <taxon>Neisseriales</taxon>
        <taxon>Neisseriaceae</taxon>
        <taxon>Vitreoscilla</taxon>
    </lineage>
</organism>
<name>A0ABY4E192_9NEIS</name>
<dbReference type="PIRSF" id="PIRSF034565">
    <property type="entry name" value="UCP034565"/>
    <property type="match status" value="1"/>
</dbReference>
<dbReference type="EMBL" id="CP091511">
    <property type="protein sequence ID" value="UOO89120.1"/>
    <property type="molecule type" value="Genomic_DNA"/>
</dbReference>
<accession>A0ABY4E192</accession>
<keyword evidence="3" id="KW-1185">Reference proteome</keyword>
<dbReference type="Pfam" id="PF04233">
    <property type="entry name" value="Phage_Mu_F"/>
    <property type="match status" value="1"/>
</dbReference>
<dbReference type="InterPro" id="IPR006528">
    <property type="entry name" value="Phage_head_morphogenesis_dom"/>
</dbReference>